<feature type="domain" description="Tc1-like transposase DDE" evidence="2">
    <location>
        <begin position="210"/>
        <end position="266"/>
    </location>
</feature>
<organism evidence="3 4">
    <name type="scientific">Rhizophagus clarus</name>
    <dbReference type="NCBI Taxonomy" id="94130"/>
    <lineage>
        <taxon>Eukaryota</taxon>
        <taxon>Fungi</taxon>
        <taxon>Fungi incertae sedis</taxon>
        <taxon>Mucoromycota</taxon>
        <taxon>Glomeromycotina</taxon>
        <taxon>Glomeromycetes</taxon>
        <taxon>Glomerales</taxon>
        <taxon>Glomeraceae</taxon>
        <taxon>Rhizophagus</taxon>
    </lineage>
</organism>
<dbReference type="GO" id="GO:0003677">
    <property type="term" value="F:DNA binding"/>
    <property type="evidence" value="ECO:0007669"/>
    <property type="project" value="InterPro"/>
</dbReference>
<dbReference type="OrthoDB" id="2420879at2759"/>
<sequence>MVNAKFEAQRKTIKHHWLNGIRTAEEIHKLTRIPLRTVQYNVKKLKETGSVEHKRGNGRQYKVTQNISRAIGQNVRRNNAISTRQLANNIENNYDISISHVTVWNHMKKKGYKSSIPLGTPMLTNRHIEMRKTWAQAHLNDNWNCTIFTDETAFDLFRNKVRRWHKDGDRPIRKLPKNRQKVMAWGGISKKGKTPLFCFTDIMDGPFYQDNDPKHTSRVAKEFIAENGICVIDWPSNSPDLNPIENMWQIIKNNVEKRMPQNIDEFTKFLVEEWEAIPQKQLII</sequence>
<dbReference type="InterPro" id="IPR038717">
    <property type="entry name" value="Tc1-like_DDE_dom"/>
</dbReference>
<dbReference type="Pfam" id="PF01498">
    <property type="entry name" value="HTH_Tnp_Tc3_2"/>
    <property type="match status" value="1"/>
</dbReference>
<dbReference type="GO" id="GO:0006313">
    <property type="term" value="P:DNA transposition"/>
    <property type="evidence" value="ECO:0007669"/>
    <property type="project" value="InterPro"/>
</dbReference>
<dbReference type="PANTHER" id="PTHR23022:SF135">
    <property type="entry name" value="SI:DKEY-77F5.3"/>
    <property type="match status" value="1"/>
</dbReference>
<evidence type="ECO:0000313" key="3">
    <source>
        <dbReference type="EMBL" id="GES75022.1"/>
    </source>
</evidence>
<evidence type="ECO:0000259" key="2">
    <source>
        <dbReference type="Pfam" id="PF13358"/>
    </source>
</evidence>
<proteinExistence type="predicted"/>
<reference evidence="3" key="1">
    <citation type="submission" date="2019-10" db="EMBL/GenBank/DDBJ databases">
        <title>Conservation and host-specific expression of non-tandemly repeated heterogenous ribosome RNA gene in arbuscular mycorrhizal fungi.</title>
        <authorList>
            <person name="Maeda T."/>
            <person name="Kobayashi Y."/>
            <person name="Nakagawa T."/>
            <person name="Ezawa T."/>
            <person name="Yamaguchi K."/>
            <person name="Bino T."/>
            <person name="Nishimoto Y."/>
            <person name="Shigenobu S."/>
            <person name="Kawaguchi M."/>
        </authorList>
    </citation>
    <scope>NUCLEOTIDE SEQUENCE</scope>
    <source>
        <strain evidence="3">HR1</strain>
    </source>
</reference>
<evidence type="ECO:0000313" key="4">
    <source>
        <dbReference type="Proteomes" id="UP000615446"/>
    </source>
</evidence>
<protein>
    <submittedName>
        <fullName evidence="3">IS630 family transposase</fullName>
    </submittedName>
</protein>
<dbReference type="EMBL" id="BLAL01000013">
    <property type="protein sequence ID" value="GES75022.1"/>
    <property type="molecule type" value="Genomic_DNA"/>
</dbReference>
<evidence type="ECO:0000259" key="1">
    <source>
        <dbReference type="Pfam" id="PF01498"/>
    </source>
</evidence>
<comment type="caution">
    <text evidence="3">The sequence shown here is derived from an EMBL/GenBank/DDBJ whole genome shotgun (WGS) entry which is preliminary data.</text>
</comment>
<gene>
    <name evidence="3" type="ORF">RCL2_000247500</name>
</gene>
<feature type="domain" description="Transposase Tc1-like" evidence="1">
    <location>
        <begin position="69"/>
        <end position="140"/>
    </location>
</feature>
<dbReference type="GO" id="GO:0015074">
    <property type="term" value="P:DNA integration"/>
    <property type="evidence" value="ECO:0007669"/>
    <property type="project" value="InterPro"/>
</dbReference>
<dbReference type="AlphaFoldDB" id="A0A8H3QDI2"/>
<dbReference type="InterPro" id="IPR036397">
    <property type="entry name" value="RNaseH_sf"/>
</dbReference>
<dbReference type="InterPro" id="IPR052338">
    <property type="entry name" value="Transposase_5"/>
</dbReference>
<name>A0A8H3QDI2_9GLOM</name>
<dbReference type="InterPro" id="IPR002492">
    <property type="entry name" value="Transposase_Tc1-like"/>
</dbReference>
<dbReference type="InterPro" id="IPR036388">
    <property type="entry name" value="WH-like_DNA-bd_sf"/>
</dbReference>
<dbReference type="Proteomes" id="UP000615446">
    <property type="component" value="Unassembled WGS sequence"/>
</dbReference>
<dbReference type="Pfam" id="PF13358">
    <property type="entry name" value="DDE_3"/>
    <property type="match status" value="1"/>
</dbReference>
<dbReference type="Gene3D" id="1.10.10.10">
    <property type="entry name" value="Winged helix-like DNA-binding domain superfamily/Winged helix DNA-binding domain"/>
    <property type="match status" value="1"/>
</dbReference>
<dbReference type="SUPFAM" id="SSF46689">
    <property type="entry name" value="Homeodomain-like"/>
    <property type="match status" value="1"/>
</dbReference>
<accession>A0A8H3QDI2</accession>
<dbReference type="Gene3D" id="3.30.420.10">
    <property type="entry name" value="Ribonuclease H-like superfamily/Ribonuclease H"/>
    <property type="match status" value="2"/>
</dbReference>
<dbReference type="InterPro" id="IPR009057">
    <property type="entry name" value="Homeodomain-like_sf"/>
</dbReference>
<dbReference type="PANTHER" id="PTHR23022">
    <property type="entry name" value="TRANSPOSABLE ELEMENT-RELATED"/>
    <property type="match status" value="1"/>
</dbReference>